<keyword evidence="4 6" id="KW-0472">Membrane</keyword>
<evidence type="ECO:0000256" key="1">
    <source>
        <dbReference type="ARBA" id="ARBA00004141"/>
    </source>
</evidence>
<keyword evidence="2 6" id="KW-0812">Transmembrane</keyword>
<gene>
    <name evidence="8" type="ORF">DGYR_LOCUS5551</name>
</gene>
<feature type="transmembrane region" description="Helical" evidence="6">
    <location>
        <begin position="202"/>
        <end position="224"/>
    </location>
</feature>
<evidence type="ECO:0000313" key="9">
    <source>
        <dbReference type="Proteomes" id="UP000549394"/>
    </source>
</evidence>
<comment type="caution">
    <text evidence="8">The sequence shown here is derived from an EMBL/GenBank/DDBJ whole genome shotgun (WGS) entry which is preliminary data.</text>
</comment>
<dbReference type="GO" id="GO:0016020">
    <property type="term" value="C:membrane"/>
    <property type="evidence" value="ECO:0007669"/>
    <property type="project" value="UniProtKB-SubCell"/>
</dbReference>
<evidence type="ECO:0000259" key="7">
    <source>
        <dbReference type="PROSITE" id="PS50850"/>
    </source>
</evidence>
<keyword evidence="9" id="KW-1185">Reference proteome</keyword>
<feature type="domain" description="Major facilitator superfamily (MFS) profile" evidence="7">
    <location>
        <begin position="91"/>
        <end position="531"/>
    </location>
</feature>
<name>A0A7I8VML3_9ANNE</name>
<reference evidence="8 9" key="1">
    <citation type="submission" date="2020-08" db="EMBL/GenBank/DDBJ databases">
        <authorList>
            <person name="Hejnol A."/>
        </authorList>
    </citation>
    <scope>NUCLEOTIDE SEQUENCE [LARGE SCALE GENOMIC DNA]</scope>
</reference>
<evidence type="ECO:0000256" key="3">
    <source>
        <dbReference type="ARBA" id="ARBA00022989"/>
    </source>
</evidence>
<feature type="transmembrane region" description="Helical" evidence="6">
    <location>
        <begin position="505"/>
        <end position="526"/>
    </location>
</feature>
<dbReference type="SUPFAM" id="SSF103473">
    <property type="entry name" value="MFS general substrate transporter"/>
    <property type="match status" value="1"/>
</dbReference>
<dbReference type="PANTHER" id="PTHR24064">
    <property type="entry name" value="SOLUTE CARRIER FAMILY 22 MEMBER"/>
    <property type="match status" value="1"/>
</dbReference>
<dbReference type="PROSITE" id="PS50850">
    <property type="entry name" value="MFS"/>
    <property type="match status" value="1"/>
</dbReference>
<accession>A0A7I8VML3</accession>
<sequence length="599" mass="66714">MPGTVRMGLEETLLYLGRWGKYQMLTYFIIAVCMNYPTSWQLYGIVFEGPSVPVSYSCSPKPEIGLAQKNDTCSQWKFVEKIETNKAVPSSKLQQVVGNFTYYYEGSEPCSKFEYDPSQLGYEFEKSDGTIQQQWDLVCDKGTWVTWSQVVFTVGALVGATICPPFADYFGRRKTFFLCQLLMCVFGIGMAFSPTFASFCVFQFLTGGFAMGNDLCGFVIACELFPKDMRSVLSPLIYFFFSTGSAILTGWTIAFPKWSHLQLAISLVPLLTLLYYPFCPESWRWLMAKGRNNEAEFYLNRAAKFNGLKPVDRAILFDNLSENNKDVPVKSEGIIDFFKKPMLVLYMAAMAFIMSASNLVYFGLNLMSGALAGDPYINFLALSLVEIFGVFIAVAVVGYFGRRIPIMCFFFWGAIFLFLSAIFSKVEGLKDNLGEDKLGKFITSFTIVGKIGITASYCIILVYIQEIFPTYMRAFGIGITAGLGNIGTVLAPISLLASELEPTKYWIPTTIFGIVALLGGLVTLIIPETVGRELPATTEDVLNMSHTLSPEEWKAARHQAKLIFTFSAKSTDSPDQGVENIAFEGDESRSPNINSSNKL</sequence>
<evidence type="ECO:0000256" key="6">
    <source>
        <dbReference type="SAM" id="Phobius"/>
    </source>
</evidence>
<evidence type="ECO:0000313" key="8">
    <source>
        <dbReference type="EMBL" id="CAD5116975.1"/>
    </source>
</evidence>
<protein>
    <submittedName>
        <fullName evidence="8">DgyrCDS5812</fullName>
    </submittedName>
</protein>
<keyword evidence="3 6" id="KW-1133">Transmembrane helix</keyword>
<feature type="transmembrane region" description="Helical" evidence="6">
    <location>
        <begin position="343"/>
        <end position="364"/>
    </location>
</feature>
<feature type="transmembrane region" description="Helical" evidence="6">
    <location>
        <begin position="236"/>
        <end position="255"/>
    </location>
</feature>
<dbReference type="EMBL" id="CAJFCJ010000007">
    <property type="protein sequence ID" value="CAD5116975.1"/>
    <property type="molecule type" value="Genomic_DNA"/>
</dbReference>
<feature type="transmembrane region" description="Helical" evidence="6">
    <location>
        <begin position="471"/>
        <end position="493"/>
    </location>
</feature>
<dbReference type="InterPro" id="IPR036259">
    <property type="entry name" value="MFS_trans_sf"/>
</dbReference>
<proteinExistence type="predicted"/>
<dbReference type="InterPro" id="IPR020846">
    <property type="entry name" value="MFS_dom"/>
</dbReference>
<dbReference type="GO" id="GO:0022857">
    <property type="term" value="F:transmembrane transporter activity"/>
    <property type="evidence" value="ECO:0007669"/>
    <property type="project" value="InterPro"/>
</dbReference>
<dbReference type="Gene3D" id="1.20.1250.20">
    <property type="entry name" value="MFS general substrate transporter like domains"/>
    <property type="match status" value="1"/>
</dbReference>
<feature type="transmembrane region" description="Helical" evidence="6">
    <location>
        <begin position="443"/>
        <end position="464"/>
    </location>
</feature>
<dbReference type="Pfam" id="PF00083">
    <property type="entry name" value="Sugar_tr"/>
    <property type="match status" value="1"/>
</dbReference>
<feature type="transmembrane region" description="Helical" evidence="6">
    <location>
        <begin position="404"/>
        <end position="423"/>
    </location>
</feature>
<feature type="transmembrane region" description="Helical" evidence="6">
    <location>
        <begin position="144"/>
        <end position="163"/>
    </location>
</feature>
<feature type="region of interest" description="Disordered" evidence="5">
    <location>
        <begin position="570"/>
        <end position="599"/>
    </location>
</feature>
<organism evidence="8 9">
    <name type="scientific">Dimorphilus gyrociliatus</name>
    <dbReference type="NCBI Taxonomy" id="2664684"/>
    <lineage>
        <taxon>Eukaryota</taxon>
        <taxon>Metazoa</taxon>
        <taxon>Spiralia</taxon>
        <taxon>Lophotrochozoa</taxon>
        <taxon>Annelida</taxon>
        <taxon>Polychaeta</taxon>
        <taxon>Polychaeta incertae sedis</taxon>
        <taxon>Dinophilidae</taxon>
        <taxon>Dimorphilus</taxon>
    </lineage>
</organism>
<comment type="subcellular location">
    <subcellularLocation>
        <location evidence="1">Membrane</location>
        <topology evidence="1">Multi-pass membrane protein</topology>
    </subcellularLocation>
</comment>
<evidence type="ECO:0000256" key="4">
    <source>
        <dbReference type="ARBA" id="ARBA00023136"/>
    </source>
</evidence>
<evidence type="ECO:0000256" key="2">
    <source>
        <dbReference type="ARBA" id="ARBA00022692"/>
    </source>
</evidence>
<feature type="transmembrane region" description="Helical" evidence="6">
    <location>
        <begin position="376"/>
        <end position="397"/>
    </location>
</feature>
<dbReference type="AlphaFoldDB" id="A0A7I8VML3"/>
<dbReference type="OrthoDB" id="5834569at2759"/>
<evidence type="ECO:0000256" key="5">
    <source>
        <dbReference type="SAM" id="MobiDB-lite"/>
    </source>
</evidence>
<feature type="transmembrane region" description="Helical" evidence="6">
    <location>
        <begin position="24"/>
        <end position="43"/>
    </location>
</feature>
<dbReference type="InterPro" id="IPR005828">
    <property type="entry name" value="MFS_sugar_transport-like"/>
</dbReference>
<dbReference type="Proteomes" id="UP000549394">
    <property type="component" value="Unassembled WGS sequence"/>
</dbReference>
<feature type="transmembrane region" description="Helical" evidence="6">
    <location>
        <begin position="261"/>
        <end position="279"/>
    </location>
</feature>
<feature type="transmembrane region" description="Helical" evidence="6">
    <location>
        <begin position="175"/>
        <end position="196"/>
    </location>
</feature>
<feature type="compositionally biased region" description="Polar residues" evidence="5">
    <location>
        <begin position="590"/>
        <end position="599"/>
    </location>
</feature>